<dbReference type="InterPro" id="IPR009057">
    <property type="entry name" value="Homeodomain-like_sf"/>
</dbReference>
<feature type="compositionally biased region" description="Polar residues" evidence="5">
    <location>
        <begin position="384"/>
        <end position="402"/>
    </location>
</feature>
<dbReference type="Gene3D" id="1.10.10.60">
    <property type="entry name" value="Homeodomain-like"/>
    <property type="match status" value="2"/>
</dbReference>
<dbReference type="Pfam" id="PF04218">
    <property type="entry name" value="CENP-B_N"/>
    <property type="match status" value="1"/>
</dbReference>
<evidence type="ECO:0000259" key="7">
    <source>
        <dbReference type="PROSITE" id="PS51253"/>
    </source>
</evidence>
<dbReference type="Pfam" id="PF03221">
    <property type="entry name" value="HTH_Tnp_Tc5"/>
    <property type="match status" value="1"/>
</dbReference>
<evidence type="ECO:0000256" key="2">
    <source>
        <dbReference type="ARBA" id="ARBA00023125"/>
    </source>
</evidence>
<dbReference type="InterPro" id="IPR050863">
    <property type="entry name" value="CenT-Element_Derived"/>
</dbReference>
<dbReference type="RefSeq" id="XP_012938868.2">
    <property type="nucleotide sequence ID" value="XM_013083414.2"/>
</dbReference>
<gene>
    <name evidence="9" type="primary">LOC101858108</name>
</gene>
<dbReference type="PROSITE" id="PS50960">
    <property type="entry name" value="HTH_PSQ"/>
    <property type="match status" value="1"/>
</dbReference>
<dbReference type="PROSITE" id="PS51253">
    <property type="entry name" value="HTH_CENPB"/>
    <property type="match status" value="1"/>
</dbReference>
<reference evidence="9" key="1">
    <citation type="submission" date="2025-08" db="UniProtKB">
        <authorList>
            <consortium name="RefSeq"/>
        </authorList>
    </citation>
    <scope>IDENTIFICATION</scope>
</reference>
<dbReference type="PANTHER" id="PTHR19303:SF73">
    <property type="entry name" value="PROTEIN PDC2"/>
    <property type="match status" value="1"/>
</dbReference>
<dbReference type="SMART" id="SM00674">
    <property type="entry name" value="CENPB"/>
    <property type="match status" value="1"/>
</dbReference>
<feature type="DNA-binding region" description="H-T-H motif" evidence="4">
    <location>
        <begin position="29"/>
        <end position="49"/>
    </location>
</feature>
<evidence type="ECO:0000313" key="9">
    <source>
        <dbReference type="RefSeq" id="XP_012938868.2"/>
    </source>
</evidence>
<comment type="subcellular location">
    <subcellularLocation>
        <location evidence="1 4">Nucleus</location>
    </subcellularLocation>
</comment>
<keyword evidence="2 4" id="KW-0238">DNA-binding</keyword>
<dbReference type="PANTHER" id="PTHR19303">
    <property type="entry name" value="TRANSPOSON"/>
    <property type="match status" value="1"/>
</dbReference>
<dbReference type="Pfam" id="PF03184">
    <property type="entry name" value="DDE_1"/>
    <property type="match status" value="1"/>
</dbReference>
<keyword evidence="8" id="KW-1185">Reference proteome</keyword>
<evidence type="ECO:0000256" key="1">
    <source>
        <dbReference type="ARBA" id="ARBA00004123"/>
    </source>
</evidence>
<dbReference type="Proteomes" id="UP000694888">
    <property type="component" value="Unplaced"/>
</dbReference>
<proteinExistence type="predicted"/>
<name>A0ABM1A1E4_APLCA</name>
<protein>
    <submittedName>
        <fullName evidence="9">Tigger transposable element-derived protein 4</fullName>
    </submittedName>
</protein>
<evidence type="ECO:0000256" key="4">
    <source>
        <dbReference type="PROSITE-ProRule" id="PRU00320"/>
    </source>
</evidence>
<organism evidence="8 9">
    <name type="scientific">Aplysia californica</name>
    <name type="common">California sea hare</name>
    <dbReference type="NCBI Taxonomy" id="6500"/>
    <lineage>
        <taxon>Eukaryota</taxon>
        <taxon>Metazoa</taxon>
        <taxon>Spiralia</taxon>
        <taxon>Lophotrochozoa</taxon>
        <taxon>Mollusca</taxon>
        <taxon>Gastropoda</taxon>
        <taxon>Heterobranchia</taxon>
        <taxon>Euthyneura</taxon>
        <taxon>Tectipleura</taxon>
        <taxon>Aplysiida</taxon>
        <taxon>Aplysioidea</taxon>
        <taxon>Aplysiidae</taxon>
        <taxon>Aplysia</taxon>
    </lineage>
</organism>
<feature type="region of interest" description="Disordered" evidence="5">
    <location>
        <begin position="448"/>
        <end position="468"/>
    </location>
</feature>
<dbReference type="SUPFAM" id="SSF46689">
    <property type="entry name" value="Homeodomain-like"/>
    <property type="match status" value="2"/>
</dbReference>
<accession>A0ABM1A1E4</accession>
<evidence type="ECO:0000259" key="6">
    <source>
        <dbReference type="PROSITE" id="PS50960"/>
    </source>
</evidence>
<feature type="domain" description="HTH CENPB-type" evidence="7">
    <location>
        <begin position="63"/>
        <end position="133"/>
    </location>
</feature>
<dbReference type="InterPro" id="IPR004875">
    <property type="entry name" value="DDE_SF_endonuclease_dom"/>
</dbReference>
<dbReference type="InterPro" id="IPR007889">
    <property type="entry name" value="HTH_Psq"/>
</dbReference>
<dbReference type="GeneID" id="101858108"/>
<feature type="region of interest" description="Disordered" evidence="5">
    <location>
        <begin position="373"/>
        <end position="402"/>
    </location>
</feature>
<sequence length="524" mass="58594">MAEKRKLNCLTFEKKREILALVDQKTMSKTDICKQFDIPKSTLSTFIKNRDKINSQSEACQPSRKKQRTVKSDAIEKSLFVWFKQARAMAIPISGPILMSKAEEIGAEMGLDFKSNTGWLDRFKKRYGILYKSVCGESAAVKTESLMPTESRTKGLLTFLRDFEPRDIYNADETGLFYRCLPSKALALKGEKCNGGKAPRNRLTVLVAANMDGSDKLPLLIIGKFNRPHCFKYCKYLPLQYKANKKSWMTAALFVDWVRSLDARFKLEGRKIALVIDNCPAHPNINNLQAVTLVRLPPNTTSVLQPCSQGIIASLKKHYRTIVFRKLIAYAEDGKSADTFEMSLLDAMYELKAAWNLVSCATVKNSFRHAGFVVGSEQPPDDATPTTDFEETSTSPATASNGTDNLFEAMAKKFLPPGVSLEDFFSVDDAVETTGQLSTEEVCASVSVTNNEEQEQDDSPTPPSVPTAAEAREALQKLREFIQAHDFPQAEQYVNVLGNISSDIEMVSLKRRKQSSITDFFQKV</sequence>
<dbReference type="InterPro" id="IPR006600">
    <property type="entry name" value="HTH_CenpB_DNA-bd_dom"/>
</dbReference>
<evidence type="ECO:0000313" key="8">
    <source>
        <dbReference type="Proteomes" id="UP000694888"/>
    </source>
</evidence>
<feature type="domain" description="HTH psq-type" evidence="6">
    <location>
        <begin position="1"/>
        <end position="53"/>
    </location>
</feature>
<evidence type="ECO:0000256" key="5">
    <source>
        <dbReference type="SAM" id="MobiDB-lite"/>
    </source>
</evidence>
<evidence type="ECO:0000256" key="3">
    <source>
        <dbReference type="ARBA" id="ARBA00023242"/>
    </source>
</evidence>
<keyword evidence="3 4" id="KW-0539">Nucleus</keyword>